<sequence>MTNVRNFTIALFSATLLSGAALAQEATPQIPGSETTIELDRADERDAVAATPGNEAAVAVQSPVNDTIVPGNEAEIELNRAAEREAVAEGVAGGTVGAADTVSDVLVPGSGATFSPETAPVTQSGEALQDESTTSAVQ</sequence>
<evidence type="ECO:0000313" key="3">
    <source>
        <dbReference type="EMBL" id="NDV86508.1"/>
    </source>
</evidence>
<evidence type="ECO:0000256" key="2">
    <source>
        <dbReference type="SAM" id="SignalP"/>
    </source>
</evidence>
<name>A0A6L9MFW5_9HYPH</name>
<reference evidence="3 4" key="1">
    <citation type="submission" date="2020-01" db="EMBL/GenBank/DDBJ databases">
        <title>Genomes of bacteria type strains.</title>
        <authorList>
            <person name="Chen J."/>
            <person name="Zhu S."/>
            <person name="Chen J."/>
        </authorList>
    </citation>
    <scope>NUCLEOTIDE SEQUENCE [LARGE SCALE GENOMIC DNA]</scope>
    <source>
        <strain evidence="3 4">KCTC 52919</strain>
    </source>
</reference>
<feature type="chain" id="PRO_5026777568" evidence="2">
    <location>
        <begin position="24"/>
        <end position="138"/>
    </location>
</feature>
<dbReference type="EMBL" id="JAAAMJ010000003">
    <property type="protein sequence ID" value="NDV86508.1"/>
    <property type="molecule type" value="Genomic_DNA"/>
</dbReference>
<comment type="caution">
    <text evidence="3">The sequence shown here is derived from an EMBL/GenBank/DDBJ whole genome shotgun (WGS) entry which is preliminary data.</text>
</comment>
<organism evidence="3 4">
    <name type="scientific">Aurantimonas aggregata</name>
    <dbReference type="NCBI Taxonomy" id="2047720"/>
    <lineage>
        <taxon>Bacteria</taxon>
        <taxon>Pseudomonadati</taxon>
        <taxon>Pseudomonadota</taxon>
        <taxon>Alphaproteobacteria</taxon>
        <taxon>Hyphomicrobiales</taxon>
        <taxon>Aurantimonadaceae</taxon>
        <taxon>Aurantimonas</taxon>
    </lineage>
</organism>
<feature type="compositionally biased region" description="Polar residues" evidence="1">
    <location>
        <begin position="112"/>
        <end position="138"/>
    </location>
</feature>
<keyword evidence="2" id="KW-0732">Signal</keyword>
<accession>A0A6L9MFW5</accession>
<proteinExistence type="predicted"/>
<keyword evidence="4" id="KW-1185">Reference proteome</keyword>
<dbReference type="Proteomes" id="UP000476332">
    <property type="component" value="Unassembled WGS sequence"/>
</dbReference>
<evidence type="ECO:0000256" key="1">
    <source>
        <dbReference type="SAM" id="MobiDB-lite"/>
    </source>
</evidence>
<feature type="region of interest" description="Disordered" evidence="1">
    <location>
        <begin position="109"/>
        <end position="138"/>
    </location>
</feature>
<dbReference type="AlphaFoldDB" id="A0A6L9MFW5"/>
<feature type="signal peptide" evidence="2">
    <location>
        <begin position="1"/>
        <end position="23"/>
    </location>
</feature>
<dbReference type="RefSeq" id="WP_163043240.1">
    <property type="nucleotide sequence ID" value="NZ_JAAAMJ010000003.1"/>
</dbReference>
<gene>
    <name evidence="3" type="ORF">GTW51_07320</name>
</gene>
<protein>
    <submittedName>
        <fullName evidence="3">Uncharacterized protein</fullName>
    </submittedName>
</protein>
<evidence type="ECO:0000313" key="4">
    <source>
        <dbReference type="Proteomes" id="UP000476332"/>
    </source>
</evidence>